<dbReference type="EMBL" id="BAABJP010000030">
    <property type="protein sequence ID" value="GAA5164752.1"/>
    <property type="molecule type" value="Genomic_DNA"/>
</dbReference>
<evidence type="ECO:0000313" key="2">
    <source>
        <dbReference type="EMBL" id="GAA5164752.1"/>
    </source>
</evidence>
<reference evidence="3" key="1">
    <citation type="journal article" date="2019" name="Int. J. Syst. Evol. Microbiol.">
        <title>The Global Catalogue of Microorganisms (GCM) 10K type strain sequencing project: providing services to taxonomists for standard genome sequencing and annotation.</title>
        <authorList>
            <consortium name="The Broad Institute Genomics Platform"/>
            <consortium name="The Broad Institute Genome Sequencing Center for Infectious Disease"/>
            <person name="Wu L."/>
            <person name="Ma J."/>
        </authorList>
    </citation>
    <scope>NUCLEOTIDE SEQUENCE [LARGE SCALE GENOMIC DNA]</scope>
    <source>
        <strain evidence="3">JCM 18303</strain>
    </source>
</reference>
<organism evidence="2 3">
    <name type="scientific">Pseudonocardia eucalypti</name>
    <dbReference type="NCBI Taxonomy" id="648755"/>
    <lineage>
        <taxon>Bacteria</taxon>
        <taxon>Bacillati</taxon>
        <taxon>Actinomycetota</taxon>
        <taxon>Actinomycetes</taxon>
        <taxon>Pseudonocardiales</taxon>
        <taxon>Pseudonocardiaceae</taxon>
        <taxon>Pseudonocardia</taxon>
    </lineage>
</organism>
<dbReference type="InterPro" id="IPR029032">
    <property type="entry name" value="AhpD-like"/>
</dbReference>
<name>A0ABP9QNH3_9PSEU</name>
<evidence type="ECO:0000259" key="1">
    <source>
        <dbReference type="Pfam" id="PF02627"/>
    </source>
</evidence>
<evidence type="ECO:0000313" key="3">
    <source>
        <dbReference type="Proteomes" id="UP001428817"/>
    </source>
</evidence>
<dbReference type="PANTHER" id="PTHR34846:SF5">
    <property type="entry name" value="CARBOXYMUCONOLACTONE DECARBOXYLASE-LIKE DOMAIN-CONTAINING PROTEIN"/>
    <property type="match status" value="1"/>
</dbReference>
<protein>
    <submittedName>
        <fullName evidence="2">Carboxymuconolactone decarboxylase family protein</fullName>
    </submittedName>
</protein>
<keyword evidence="3" id="KW-1185">Reference proteome</keyword>
<comment type="caution">
    <text evidence="2">The sequence shown here is derived from an EMBL/GenBank/DDBJ whole genome shotgun (WGS) entry which is preliminary data.</text>
</comment>
<dbReference type="Proteomes" id="UP001428817">
    <property type="component" value="Unassembled WGS sequence"/>
</dbReference>
<dbReference type="InterPro" id="IPR003779">
    <property type="entry name" value="CMD-like"/>
</dbReference>
<dbReference type="SUPFAM" id="SSF69118">
    <property type="entry name" value="AhpD-like"/>
    <property type="match status" value="1"/>
</dbReference>
<dbReference type="Pfam" id="PF02627">
    <property type="entry name" value="CMD"/>
    <property type="match status" value="1"/>
</dbReference>
<dbReference type="PANTHER" id="PTHR34846">
    <property type="entry name" value="4-CARBOXYMUCONOLACTONE DECARBOXYLASE FAMILY PROTEIN (AFU_ORTHOLOGUE AFUA_6G11590)"/>
    <property type="match status" value="1"/>
</dbReference>
<accession>A0ABP9QNH3</accession>
<gene>
    <name evidence="2" type="ORF">GCM10023321_53790</name>
</gene>
<proteinExistence type="predicted"/>
<sequence length="186" mass="20563">MTPRIEPLQPPYDPEVAERLAALSAPGTEPIRLFRTFARNLPMAAGLNAWGRYYLSRQLSLSLRDRELVIDRVTARCGCDYEWGVHIAVFGERAGLTEEQVRSVAHGTPADPCWTGHDALVLEAVDALHDTATIGDPLWSRLSAELSEAQLLDLCLLSGWYHAISYAANAARVTPEDWAPRLADAR</sequence>
<feature type="domain" description="Carboxymuconolactone decarboxylase-like" evidence="1">
    <location>
        <begin position="59"/>
        <end position="105"/>
    </location>
</feature>
<dbReference type="RefSeq" id="WP_185062467.1">
    <property type="nucleotide sequence ID" value="NZ_BAABJP010000030.1"/>
</dbReference>
<dbReference type="Gene3D" id="1.20.1290.10">
    <property type="entry name" value="AhpD-like"/>
    <property type="match status" value="1"/>
</dbReference>